<name>A0A518BHS6_9BACT</name>
<keyword evidence="3" id="KW-0812">Transmembrane</keyword>
<protein>
    <submittedName>
        <fullName evidence="5">SPFH domain / Band 7 family protein</fullName>
    </submittedName>
</protein>
<feature type="coiled-coil region" evidence="1">
    <location>
        <begin position="257"/>
        <end position="284"/>
    </location>
</feature>
<dbReference type="AlphaFoldDB" id="A0A518BHS6"/>
<feature type="domain" description="Band 7" evidence="4">
    <location>
        <begin position="72"/>
        <end position="261"/>
    </location>
</feature>
<dbReference type="Pfam" id="PF01145">
    <property type="entry name" value="Band_7"/>
    <property type="match status" value="1"/>
</dbReference>
<evidence type="ECO:0000256" key="2">
    <source>
        <dbReference type="SAM" id="MobiDB-lite"/>
    </source>
</evidence>
<keyword evidence="1" id="KW-0175">Coiled coil</keyword>
<reference evidence="5 6" key="1">
    <citation type="submission" date="2019-02" db="EMBL/GenBank/DDBJ databases">
        <title>Deep-cultivation of Planctomycetes and their phenomic and genomic characterization uncovers novel biology.</title>
        <authorList>
            <person name="Wiegand S."/>
            <person name="Jogler M."/>
            <person name="Boedeker C."/>
            <person name="Pinto D."/>
            <person name="Vollmers J."/>
            <person name="Rivas-Marin E."/>
            <person name="Kohn T."/>
            <person name="Peeters S.H."/>
            <person name="Heuer A."/>
            <person name="Rast P."/>
            <person name="Oberbeckmann S."/>
            <person name="Bunk B."/>
            <person name="Jeske O."/>
            <person name="Meyerdierks A."/>
            <person name="Storesund J.E."/>
            <person name="Kallscheuer N."/>
            <person name="Luecker S."/>
            <person name="Lage O.M."/>
            <person name="Pohl T."/>
            <person name="Merkel B.J."/>
            <person name="Hornburger P."/>
            <person name="Mueller R.-W."/>
            <person name="Bruemmer F."/>
            <person name="Labrenz M."/>
            <person name="Spormann A.M."/>
            <person name="Op den Camp H."/>
            <person name="Overmann J."/>
            <person name="Amann R."/>
            <person name="Jetten M.S.M."/>
            <person name="Mascher T."/>
            <person name="Medema M.H."/>
            <person name="Devos D.P."/>
            <person name="Kaster A.-K."/>
            <person name="Ovreas L."/>
            <person name="Rohde M."/>
            <person name="Galperin M.Y."/>
            <person name="Jogler C."/>
        </authorList>
    </citation>
    <scope>NUCLEOTIDE SEQUENCE [LARGE SCALE GENOMIC DNA]</scope>
    <source>
        <strain evidence="5 6">Pla133</strain>
    </source>
</reference>
<feature type="region of interest" description="Disordered" evidence="2">
    <location>
        <begin position="377"/>
        <end position="405"/>
    </location>
</feature>
<evidence type="ECO:0000313" key="5">
    <source>
        <dbReference type="EMBL" id="QDU66516.1"/>
    </source>
</evidence>
<accession>A0A518BHS6</accession>
<dbReference type="EMBL" id="CP036287">
    <property type="protein sequence ID" value="QDU66516.1"/>
    <property type="molecule type" value="Genomic_DNA"/>
</dbReference>
<keyword evidence="3" id="KW-0472">Membrane</keyword>
<keyword evidence="3" id="KW-1133">Transmembrane helix</keyword>
<feature type="transmembrane region" description="Helical" evidence="3">
    <location>
        <begin position="43"/>
        <end position="64"/>
    </location>
</feature>
<feature type="region of interest" description="Disordered" evidence="2">
    <location>
        <begin position="1"/>
        <end position="37"/>
    </location>
</feature>
<dbReference type="Proteomes" id="UP000316921">
    <property type="component" value="Chromosome"/>
</dbReference>
<feature type="compositionally biased region" description="Basic and acidic residues" evidence="2">
    <location>
        <begin position="396"/>
        <end position="405"/>
    </location>
</feature>
<dbReference type="RefSeq" id="WP_145064345.1">
    <property type="nucleotide sequence ID" value="NZ_CP036287.1"/>
</dbReference>
<evidence type="ECO:0000256" key="3">
    <source>
        <dbReference type="SAM" id="Phobius"/>
    </source>
</evidence>
<keyword evidence="6" id="KW-1185">Reference proteome</keyword>
<dbReference type="InterPro" id="IPR001107">
    <property type="entry name" value="Band_7"/>
</dbReference>
<dbReference type="KEGG" id="pbap:Pla133_15920"/>
<sequence>MSDQIPDVFPPEGLGGGDPPRRGPRPTSGGGGGPRNPGVKLPIRAVVALALLFMLFTVGGAMAISGRLGFTTIDPEEVAVKVNYLTGKTTVINQPGYQIFLPFAEEIFKLDRTFQSFEMRGNEFVGQSVVPKLTVRANDGSNFRFEFLSIQYALVPSAAAVVLAESGPGDGFKAEWIKAHARSILRDEFGRYTAEEIADPAKLQTAFAAGKRRLDLAVQPFGLRVIEIPQSRPNFDDEYEQAIEERKVTDQDVERLVAMEDQLLQEREQQLAQVEREKSIEMESLKGDLEKARLGAERDAIQQKKSADAYALERVADGQAERAQLLAKSRGLTERYTKEAEGVEARATALAERGEVVVREAIIDKLRQIRFTFVPYSRDPAPQRLEHSGDAGGSDASRKSSVEGN</sequence>
<evidence type="ECO:0000259" key="4">
    <source>
        <dbReference type="Pfam" id="PF01145"/>
    </source>
</evidence>
<evidence type="ECO:0000256" key="1">
    <source>
        <dbReference type="SAM" id="Coils"/>
    </source>
</evidence>
<proteinExistence type="predicted"/>
<evidence type="ECO:0000313" key="6">
    <source>
        <dbReference type="Proteomes" id="UP000316921"/>
    </source>
</evidence>
<gene>
    <name evidence="5" type="ORF">Pla133_15920</name>
</gene>
<organism evidence="5 6">
    <name type="scientific">Engelhardtia mirabilis</name>
    <dbReference type="NCBI Taxonomy" id="2528011"/>
    <lineage>
        <taxon>Bacteria</taxon>
        <taxon>Pseudomonadati</taxon>
        <taxon>Planctomycetota</taxon>
        <taxon>Planctomycetia</taxon>
        <taxon>Planctomycetia incertae sedis</taxon>
        <taxon>Engelhardtia</taxon>
    </lineage>
</organism>